<comment type="caution">
    <text evidence="1">The sequence shown here is derived from an EMBL/GenBank/DDBJ whole genome shotgun (WGS) entry which is preliminary data.</text>
</comment>
<organism evidence="1 2">
    <name type="scientific">Naganishia cerealis</name>
    <dbReference type="NCBI Taxonomy" id="610337"/>
    <lineage>
        <taxon>Eukaryota</taxon>
        <taxon>Fungi</taxon>
        <taxon>Dikarya</taxon>
        <taxon>Basidiomycota</taxon>
        <taxon>Agaricomycotina</taxon>
        <taxon>Tremellomycetes</taxon>
        <taxon>Filobasidiales</taxon>
        <taxon>Filobasidiaceae</taxon>
        <taxon>Naganishia</taxon>
    </lineage>
</organism>
<reference evidence="1" key="1">
    <citation type="submission" date="2023-04" db="EMBL/GenBank/DDBJ databases">
        <title>Draft Genome sequencing of Naganishia species isolated from polar environments using Oxford Nanopore Technology.</title>
        <authorList>
            <person name="Leo P."/>
            <person name="Venkateswaran K."/>
        </authorList>
    </citation>
    <scope>NUCLEOTIDE SEQUENCE</scope>
    <source>
        <strain evidence="1">MNA-CCFEE 5261</strain>
    </source>
</reference>
<accession>A0ACC2W5X7</accession>
<evidence type="ECO:0000313" key="2">
    <source>
        <dbReference type="Proteomes" id="UP001241377"/>
    </source>
</evidence>
<keyword evidence="2" id="KW-1185">Reference proteome</keyword>
<protein>
    <submittedName>
        <fullName evidence="1">Uncharacterized protein</fullName>
    </submittedName>
</protein>
<proteinExistence type="predicted"/>
<name>A0ACC2W5X7_9TREE</name>
<dbReference type="EMBL" id="JASBWR010000030">
    <property type="protein sequence ID" value="KAJ9106497.1"/>
    <property type="molecule type" value="Genomic_DNA"/>
</dbReference>
<evidence type="ECO:0000313" key="1">
    <source>
        <dbReference type="EMBL" id="KAJ9106497.1"/>
    </source>
</evidence>
<dbReference type="Proteomes" id="UP001241377">
    <property type="component" value="Unassembled WGS sequence"/>
</dbReference>
<sequence>MSSTRSIECILTKHQDLLLSLRLPDLLTSPSEPLESKKIPYVTHLELLSIANDLPIIRKNLQKYTKHRKYNELTDAVCHIQNTVDEYLFVNEQLMNKFDAARAVPTPRLSEEPQSGDEHDPTKLSHDANDDLSLLRQRLLAGGTHTSFDDEAPNINKANEYHESIQEDIMSELTGLASSLRESAISFSAKLADDNKALDKTSDAMYKNETMMRQVGNNLNNYVTNKTGGKISFWFLLKLTLVVYAVFFGMVIIVKIFPKL</sequence>
<gene>
    <name evidence="1" type="ORF">QFC19_003227</name>
</gene>